<dbReference type="Pfam" id="PF00185">
    <property type="entry name" value="OTCace"/>
    <property type="match status" value="1"/>
</dbReference>
<dbReference type="GO" id="GO:0006207">
    <property type="term" value="P:'de novo' pyrimidine nucleobase biosynthetic process"/>
    <property type="evidence" value="ECO:0007669"/>
    <property type="project" value="InterPro"/>
</dbReference>
<dbReference type="InterPro" id="IPR036901">
    <property type="entry name" value="Asp/Orn_carbamoylTrfase_sf"/>
</dbReference>
<dbReference type="PANTHER" id="PTHR45753:SF6">
    <property type="entry name" value="ASPARTATE CARBAMOYLTRANSFERASE"/>
    <property type="match status" value="1"/>
</dbReference>
<evidence type="ECO:0000256" key="3">
    <source>
        <dbReference type="ARBA" id="ARBA00008896"/>
    </source>
</evidence>
<feature type="domain" description="Aspartate/ornithine carbamoyltransferase Asp/Orn-binding" evidence="9">
    <location>
        <begin position="150"/>
        <end position="290"/>
    </location>
</feature>
<dbReference type="EMBL" id="JAMSHT010000001">
    <property type="protein sequence ID" value="MCM8556693.1"/>
    <property type="molecule type" value="Genomic_DNA"/>
</dbReference>
<dbReference type="RefSeq" id="WP_252112120.1">
    <property type="nucleotide sequence ID" value="NZ_JAMSHT010000001.1"/>
</dbReference>
<dbReference type="InterPro" id="IPR002082">
    <property type="entry name" value="Asp_carbamoyltransf"/>
</dbReference>
<evidence type="ECO:0000256" key="4">
    <source>
        <dbReference type="ARBA" id="ARBA00022679"/>
    </source>
</evidence>
<evidence type="ECO:0000256" key="5">
    <source>
        <dbReference type="ARBA" id="ARBA00022975"/>
    </source>
</evidence>
<evidence type="ECO:0000256" key="8">
    <source>
        <dbReference type="HAMAP-Rule" id="MF_00001"/>
    </source>
</evidence>
<dbReference type="InterPro" id="IPR006130">
    <property type="entry name" value="Asp/Orn_carbamoylTrfase"/>
</dbReference>
<comment type="similarity">
    <text evidence="3 8">Belongs to the aspartate/ornithine carbamoyltransferase superfamily. ATCase family.</text>
</comment>
<evidence type="ECO:0000256" key="1">
    <source>
        <dbReference type="ARBA" id="ARBA00003822"/>
    </source>
</evidence>
<feature type="binding site" evidence="8">
    <location>
        <position position="212"/>
    </location>
    <ligand>
        <name>L-aspartate</name>
        <dbReference type="ChEBI" id="CHEBI:29991"/>
    </ligand>
</feature>
<comment type="caution">
    <text evidence="11">The sequence shown here is derived from an EMBL/GenBank/DDBJ whole genome shotgun (WGS) entry which is preliminary data.</text>
</comment>
<feature type="binding site" evidence="8">
    <location>
        <position position="164"/>
    </location>
    <ligand>
        <name>L-aspartate</name>
        <dbReference type="ChEBI" id="CHEBI:29991"/>
    </ligand>
</feature>
<dbReference type="PRINTS" id="PR00100">
    <property type="entry name" value="AOTCASE"/>
</dbReference>
<name>A0A9X2EEV4_9SPHN</name>
<dbReference type="InterPro" id="IPR006131">
    <property type="entry name" value="Asp_carbamoyltransf_Asp/Orn-bd"/>
</dbReference>
<keyword evidence="5 8" id="KW-0665">Pyrimidine biosynthesis</keyword>
<feature type="binding site" evidence="8">
    <location>
        <position position="54"/>
    </location>
    <ligand>
        <name>carbamoyl phosphate</name>
        <dbReference type="ChEBI" id="CHEBI:58228"/>
    </ligand>
</feature>
<keyword evidence="4 8" id="KW-0808">Transferase</keyword>
<dbReference type="GO" id="GO:0044205">
    <property type="term" value="P:'de novo' UMP biosynthetic process"/>
    <property type="evidence" value="ECO:0007669"/>
    <property type="project" value="UniProtKB-UniRule"/>
</dbReference>
<dbReference type="HAMAP" id="MF_00001">
    <property type="entry name" value="Asp_carb_tr"/>
    <property type="match status" value="1"/>
</dbReference>
<comment type="catalytic activity">
    <reaction evidence="7 8">
        <text>carbamoyl phosphate + L-aspartate = N-carbamoyl-L-aspartate + phosphate + H(+)</text>
        <dbReference type="Rhea" id="RHEA:20013"/>
        <dbReference type="ChEBI" id="CHEBI:15378"/>
        <dbReference type="ChEBI" id="CHEBI:29991"/>
        <dbReference type="ChEBI" id="CHEBI:32814"/>
        <dbReference type="ChEBI" id="CHEBI:43474"/>
        <dbReference type="ChEBI" id="CHEBI:58228"/>
        <dbReference type="EC" id="2.1.3.2"/>
    </reaction>
</comment>
<dbReference type="Proteomes" id="UP001155128">
    <property type="component" value="Unassembled WGS sequence"/>
</dbReference>
<evidence type="ECO:0000313" key="11">
    <source>
        <dbReference type="EMBL" id="MCM8556693.1"/>
    </source>
</evidence>
<dbReference type="PROSITE" id="PS00097">
    <property type="entry name" value="CARBAMOYLTRANSFERASE"/>
    <property type="match status" value="1"/>
</dbReference>
<organism evidence="11 12">
    <name type="scientific">Sphingomicrobium sediminis</name>
    <dbReference type="NCBI Taxonomy" id="2950949"/>
    <lineage>
        <taxon>Bacteria</taxon>
        <taxon>Pseudomonadati</taxon>
        <taxon>Pseudomonadota</taxon>
        <taxon>Alphaproteobacteria</taxon>
        <taxon>Sphingomonadales</taxon>
        <taxon>Sphingomonadaceae</taxon>
        <taxon>Sphingomicrobium</taxon>
    </lineage>
</organism>
<accession>A0A9X2EEV4</accession>
<evidence type="ECO:0000256" key="2">
    <source>
        <dbReference type="ARBA" id="ARBA00004852"/>
    </source>
</evidence>
<evidence type="ECO:0000259" key="9">
    <source>
        <dbReference type="Pfam" id="PF00185"/>
    </source>
</evidence>
<dbReference type="AlphaFoldDB" id="A0A9X2EEV4"/>
<reference evidence="11" key="1">
    <citation type="submission" date="2022-06" db="EMBL/GenBank/DDBJ databases">
        <title>Sphingomicrobium sedimins sp. nov., a marine bacterium isolated from tidal flat.</title>
        <authorList>
            <person name="Kim C.-H."/>
            <person name="Yoo Y."/>
            <person name="Kim J.-J."/>
        </authorList>
    </citation>
    <scope>NUCLEOTIDE SEQUENCE</scope>
    <source>
        <strain evidence="11">GRR-S6-50</strain>
    </source>
</reference>
<dbReference type="EC" id="2.1.3.2" evidence="8"/>
<comment type="function">
    <text evidence="1">Reversibly catalyzes the transfer of the carbamoyl group from carbamoyl phosphate (CP) to the N(epsilon) atom of ornithine (ORN) to produce L-citrulline.</text>
</comment>
<feature type="binding site" evidence="8">
    <location>
        <position position="103"/>
    </location>
    <ligand>
        <name>carbamoyl phosphate</name>
        <dbReference type="ChEBI" id="CHEBI:58228"/>
    </ligand>
</feature>
<evidence type="ECO:0000259" key="10">
    <source>
        <dbReference type="Pfam" id="PF02729"/>
    </source>
</evidence>
<feature type="binding site" evidence="8">
    <location>
        <position position="134"/>
    </location>
    <ligand>
        <name>carbamoyl phosphate</name>
        <dbReference type="ChEBI" id="CHEBI:58228"/>
    </ligand>
</feature>
<dbReference type="PANTHER" id="PTHR45753">
    <property type="entry name" value="ORNITHINE CARBAMOYLTRANSFERASE, MITOCHONDRIAL"/>
    <property type="match status" value="1"/>
</dbReference>
<gene>
    <name evidence="8" type="primary">pyrB</name>
    <name evidence="11" type="ORF">NDO55_02510</name>
</gene>
<feature type="domain" description="Aspartate/ornithine carbamoyltransferase carbamoyl-P binding" evidence="10">
    <location>
        <begin position="2"/>
        <end position="143"/>
    </location>
</feature>
<dbReference type="InterPro" id="IPR006132">
    <property type="entry name" value="Asp/Orn_carbamoyltranf_P-bd"/>
</dbReference>
<dbReference type="SUPFAM" id="SSF53671">
    <property type="entry name" value="Aspartate/ornithine carbamoyltransferase"/>
    <property type="match status" value="1"/>
</dbReference>
<dbReference type="Pfam" id="PF02729">
    <property type="entry name" value="OTCace_N"/>
    <property type="match status" value="1"/>
</dbReference>
<sequence length="298" mass="32320">MDLISADNLSDEQLDRILGQAEHWLEANREGHKRHDLLDGRNVVMAFFEPSTRTMLSFDLAAQRLGAMVTTLPVGMSSVTKGESLADTALTIDAMRPDIFVMRHSEPGAPEQVAELMDADVVNAGDGTGQHPTQGLLDVATIRHHFGRVEGLKVAICGDIRHSRVANSTRQLLDRLGAEVRLAGPAALMPEGHDCDGIDEAVRGADVVMMLRIQRERLEADLGDKPGEYLSRYGLTAERFGTAASGAVVMHPGPMNRGVEIDGELADSEHSLITLQVEMGVATRMAVLDLVTENRRNA</sequence>
<dbReference type="GO" id="GO:0006520">
    <property type="term" value="P:amino acid metabolic process"/>
    <property type="evidence" value="ECO:0007669"/>
    <property type="project" value="InterPro"/>
</dbReference>
<feature type="binding site" evidence="8">
    <location>
        <position position="53"/>
    </location>
    <ligand>
        <name>carbamoyl phosphate</name>
        <dbReference type="ChEBI" id="CHEBI:58228"/>
    </ligand>
</feature>
<feature type="binding site" evidence="8">
    <location>
        <position position="131"/>
    </location>
    <ligand>
        <name>carbamoyl phosphate</name>
        <dbReference type="ChEBI" id="CHEBI:58228"/>
    </ligand>
</feature>
<keyword evidence="12" id="KW-1185">Reference proteome</keyword>
<proteinExistence type="inferred from homology"/>
<dbReference type="GO" id="GO:0004070">
    <property type="term" value="F:aspartate carbamoyltransferase activity"/>
    <property type="evidence" value="ECO:0007669"/>
    <property type="project" value="UniProtKB-UniRule"/>
</dbReference>
<comment type="pathway">
    <text evidence="2 8">Pyrimidine metabolism; UMP biosynthesis via de novo pathway; (S)-dihydroorotate from bicarbonate: step 2/3.</text>
</comment>
<dbReference type="GO" id="GO:0005829">
    <property type="term" value="C:cytosol"/>
    <property type="evidence" value="ECO:0007669"/>
    <property type="project" value="TreeGrafter"/>
</dbReference>
<feature type="binding site" evidence="8">
    <location>
        <position position="254"/>
    </location>
    <ligand>
        <name>carbamoyl phosphate</name>
        <dbReference type="ChEBI" id="CHEBI:58228"/>
    </ligand>
</feature>
<dbReference type="Gene3D" id="3.40.50.1370">
    <property type="entry name" value="Aspartate/ornithine carbamoyltransferase"/>
    <property type="match status" value="2"/>
</dbReference>
<protein>
    <recommendedName>
        <fullName evidence="8">Aspartate carbamoyltransferase</fullName>
        <ecNumber evidence="8">2.1.3.2</ecNumber>
    </recommendedName>
    <alternativeName>
        <fullName evidence="8">Aspartate transcarbamylase</fullName>
        <shortName evidence="8">ATCase</shortName>
    </alternativeName>
</protein>
<evidence type="ECO:0000256" key="6">
    <source>
        <dbReference type="ARBA" id="ARBA00043884"/>
    </source>
</evidence>
<dbReference type="NCBIfam" id="NF002032">
    <property type="entry name" value="PRK00856.1"/>
    <property type="match status" value="1"/>
</dbReference>
<feature type="binding site" evidence="8">
    <location>
        <position position="81"/>
    </location>
    <ligand>
        <name>L-aspartate</name>
        <dbReference type="ChEBI" id="CHEBI:29991"/>
    </ligand>
</feature>
<dbReference type="NCBIfam" id="TIGR00670">
    <property type="entry name" value="asp_carb_tr"/>
    <property type="match status" value="1"/>
</dbReference>
<comment type="subunit">
    <text evidence="8">Heterododecamer (2C3:3R2) of six catalytic PyrB chains organized as two trimers (C3), and six regulatory PyrI chains organized as three dimers (R2).</text>
</comment>
<dbReference type="GO" id="GO:0016597">
    <property type="term" value="F:amino acid binding"/>
    <property type="evidence" value="ECO:0007669"/>
    <property type="project" value="InterPro"/>
</dbReference>
<evidence type="ECO:0000256" key="7">
    <source>
        <dbReference type="ARBA" id="ARBA00048859"/>
    </source>
</evidence>
<dbReference type="PRINTS" id="PR00101">
    <property type="entry name" value="ATCASE"/>
</dbReference>
<comment type="function">
    <text evidence="6 8">Catalyzes the condensation of carbamoyl phosphate and aspartate to form carbamoyl aspartate and inorganic phosphate, the committed step in the de novo pyrimidine nucleotide biosynthesis pathway.</text>
</comment>
<evidence type="ECO:0000313" key="12">
    <source>
        <dbReference type="Proteomes" id="UP001155128"/>
    </source>
</evidence>
<feature type="binding site" evidence="8">
    <location>
        <position position="253"/>
    </location>
    <ligand>
        <name>carbamoyl phosphate</name>
        <dbReference type="ChEBI" id="CHEBI:58228"/>
    </ligand>
</feature>